<organism evidence="6 7">
    <name type="scientific">Haloferula luteola</name>
    <dbReference type="NCBI Taxonomy" id="595692"/>
    <lineage>
        <taxon>Bacteria</taxon>
        <taxon>Pseudomonadati</taxon>
        <taxon>Verrucomicrobiota</taxon>
        <taxon>Verrucomicrobiia</taxon>
        <taxon>Verrucomicrobiales</taxon>
        <taxon>Verrucomicrobiaceae</taxon>
        <taxon>Haloferula</taxon>
    </lineage>
</organism>
<evidence type="ECO:0000259" key="5">
    <source>
        <dbReference type="PROSITE" id="PS01124"/>
    </source>
</evidence>
<gene>
    <name evidence="6" type="ORF">HNR46_000151</name>
</gene>
<dbReference type="SUPFAM" id="SSF46689">
    <property type="entry name" value="Homeodomain-like"/>
    <property type="match status" value="2"/>
</dbReference>
<feature type="domain" description="HTH araC/xylS-type" evidence="5">
    <location>
        <begin position="189"/>
        <end position="287"/>
    </location>
</feature>
<keyword evidence="7" id="KW-1185">Reference proteome</keyword>
<evidence type="ECO:0000256" key="2">
    <source>
        <dbReference type="ARBA" id="ARBA00023015"/>
    </source>
</evidence>
<comment type="caution">
    <text evidence="6">The sequence shown here is derived from an EMBL/GenBank/DDBJ whole genome shotgun (WGS) entry which is preliminary data.</text>
</comment>
<dbReference type="GO" id="GO:0003700">
    <property type="term" value="F:DNA-binding transcription factor activity"/>
    <property type="evidence" value="ECO:0007669"/>
    <property type="project" value="InterPro"/>
</dbReference>
<dbReference type="RefSeq" id="WP_184014837.1">
    <property type="nucleotide sequence ID" value="NZ_JACHFD010000001.1"/>
</dbReference>
<dbReference type="InterPro" id="IPR009057">
    <property type="entry name" value="Homeodomain-like_sf"/>
</dbReference>
<accession>A0A840V7K1</accession>
<proteinExistence type="predicted"/>
<dbReference type="InterPro" id="IPR018060">
    <property type="entry name" value="HTH_AraC"/>
</dbReference>
<dbReference type="Pfam" id="PF12833">
    <property type="entry name" value="HTH_18"/>
    <property type="match status" value="1"/>
</dbReference>
<dbReference type="SUPFAM" id="SSF51215">
    <property type="entry name" value="Regulatory protein AraC"/>
    <property type="match status" value="1"/>
</dbReference>
<keyword evidence="2" id="KW-0805">Transcription regulation</keyword>
<reference evidence="6 7" key="1">
    <citation type="submission" date="2020-08" db="EMBL/GenBank/DDBJ databases">
        <title>Genomic Encyclopedia of Type Strains, Phase IV (KMG-IV): sequencing the most valuable type-strain genomes for metagenomic binning, comparative biology and taxonomic classification.</title>
        <authorList>
            <person name="Goeker M."/>
        </authorList>
    </citation>
    <scope>NUCLEOTIDE SEQUENCE [LARGE SCALE GENOMIC DNA]</scope>
    <source>
        <strain evidence="6 7">YC6886</strain>
    </source>
</reference>
<evidence type="ECO:0000313" key="6">
    <source>
        <dbReference type="EMBL" id="MBB5349930.1"/>
    </source>
</evidence>
<dbReference type="Pfam" id="PF02311">
    <property type="entry name" value="AraC_binding"/>
    <property type="match status" value="1"/>
</dbReference>
<dbReference type="EMBL" id="JACHFD010000001">
    <property type="protein sequence ID" value="MBB5349930.1"/>
    <property type="molecule type" value="Genomic_DNA"/>
</dbReference>
<evidence type="ECO:0000256" key="1">
    <source>
        <dbReference type="ARBA" id="ARBA00022490"/>
    </source>
</evidence>
<sequence>MSFESSRPAFISTDVIEGKYLFLDLHPSGAPGLKLVGAGREVCSPSYGIDRAGFDYYTIEFVVGGRWKLEHEGIERSLRPGALFAYGPGTAYSLRPEQGSGLIKYFVNLTGDVAKARIRSCGLAECEVLQAREPRWIHELWDQLIECDRLDPGKAQQMGDQIVELMFLRIDSDVWREDRSRTGGLETFARCKAFMHDHYLEVHTVAQVAARCHLDPAYLARLFKRYSAERPLQLLTRLKTQHAADLMVRRGHSVKAAAEAVGFPDPYHFSRAFKRVHGVSPGRIRRR</sequence>
<dbReference type="InterPro" id="IPR050204">
    <property type="entry name" value="AraC_XylS_family_regulators"/>
</dbReference>
<dbReference type="Proteomes" id="UP000557717">
    <property type="component" value="Unassembled WGS sequence"/>
</dbReference>
<dbReference type="AlphaFoldDB" id="A0A840V7K1"/>
<protein>
    <submittedName>
        <fullName evidence="6">AraC-like DNA-binding protein</fullName>
    </submittedName>
</protein>
<dbReference type="InterPro" id="IPR003313">
    <property type="entry name" value="AraC-bd"/>
</dbReference>
<name>A0A840V7K1_9BACT</name>
<evidence type="ECO:0000313" key="7">
    <source>
        <dbReference type="Proteomes" id="UP000557717"/>
    </source>
</evidence>
<dbReference type="SMART" id="SM00342">
    <property type="entry name" value="HTH_ARAC"/>
    <property type="match status" value="1"/>
</dbReference>
<keyword evidence="3 6" id="KW-0238">DNA-binding</keyword>
<keyword evidence="4" id="KW-0804">Transcription</keyword>
<evidence type="ECO:0000256" key="3">
    <source>
        <dbReference type="ARBA" id="ARBA00023125"/>
    </source>
</evidence>
<evidence type="ECO:0000256" key="4">
    <source>
        <dbReference type="ARBA" id="ARBA00023163"/>
    </source>
</evidence>
<dbReference type="PANTHER" id="PTHR46796:SF13">
    <property type="entry name" value="HTH-TYPE TRANSCRIPTIONAL ACTIVATOR RHAS"/>
    <property type="match status" value="1"/>
</dbReference>
<dbReference type="Gene3D" id="1.10.10.60">
    <property type="entry name" value="Homeodomain-like"/>
    <property type="match status" value="1"/>
</dbReference>
<dbReference type="PROSITE" id="PS01124">
    <property type="entry name" value="HTH_ARAC_FAMILY_2"/>
    <property type="match status" value="1"/>
</dbReference>
<keyword evidence="1" id="KW-0963">Cytoplasm</keyword>
<dbReference type="GO" id="GO:0043565">
    <property type="term" value="F:sequence-specific DNA binding"/>
    <property type="evidence" value="ECO:0007669"/>
    <property type="project" value="InterPro"/>
</dbReference>
<dbReference type="InterPro" id="IPR037923">
    <property type="entry name" value="HTH-like"/>
</dbReference>
<dbReference type="PANTHER" id="PTHR46796">
    <property type="entry name" value="HTH-TYPE TRANSCRIPTIONAL ACTIVATOR RHAS-RELATED"/>
    <property type="match status" value="1"/>
</dbReference>